<keyword evidence="6" id="KW-0050">Antiport</keyword>
<evidence type="ECO:0000256" key="3">
    <source>
        <dbReference type="ARBA" id="ARBA00010199"/>
    </source>
</evidence>
<feature type="transmembrane region" description="Helical" evidence="13">
    <location>
        <begin position="133"/>
        <end position="151"/>
    </location>
</feature>
<dbReference type="InterPro" id="IPR048279">
    <property type="entry name" value="MdtK-like"/>
</dbReference>
<feature type="transmembrane region" description="Helical" evidence="13">
    <location>
        <begin position="163"/>
        <end position="184"/>
    </location>
</feature>
<keyword evidence="9 13" id="KW-1133">Transmembrane helix</keyword>
<feature type="transmembrane region" description="Helical" evidence="13">
    <location>
        <begin position="12"/>
        <end position="31"/>
    </location>
</feature>
<evidence type="ECO:0000256" key="7">
    <source>
        <dbReference type="ARBA" id="ARBA00022475"/>
    </source>
</evidence>
<dbReference type="Pfam" id="PF01554">
    <property type="entry name" value="MatE"/>
    <property type="match status" value="2"/>
</dbReference>
<dbReference type="EMBL" id="WAGX01000004">
    <property type="protein sequence ID" value="KAB1439851.1"/>
    <property type="molecule type" value="Genomic_DNA"/>
</dbReference>
<feature type="transmembrane region" description="Helical" evidence="13">
    <location>
        <begin position="415"/>
        <end position="435"/>
    </location>
</feature>
<evidence type="ECO:0000313" key="14">
    <source>
        <dbReference type="EMBL" id="KAB1439851.1"/>
    </source>
</evidence>
<feature type="transmembrane region" description="Helical" evidence="13">
    <location>
        <begin position="190"/>
        <end position="213"/>
    </location>
</feature>
<evidence type="ECO:0000256" key="11">
    <source>
        <dbReference type="ARBA" id="ARBA00023136"/>
    </source>
</evidence>
<comment type="function">
    <text evidence="1">Multidrug efflux pump.</text>
</comment>
<organism evidence="14 15">
    <name type="scientific">Candidatus Galacturonatibacter soehngenii</name>
    <dbReference type="NCBI Taxonomy" id="2307010"/>
    <lineage>
        <taxon>Bacteria</taxon>
        <taxon>Bacillati</taxon>
        <taxon>Bacillota</taxon>
        <taxon>Clostridia</taxon>
        <taxon>Lachnospirales</taxon>
        <taxon>Lachnospiraceae</taxon>
        <taxon>Candidatus Galacturonatibacter</taxon>
    </lineage>
</organism>
<evidence type="ECO:0000256" key="5">
    <source>
        <dbReference type="ARBA" id="ARBA00022448"/>
    </source>
</evidence>
<dbReference type="RefSeq" id="WP_151142798.1">
    <property type="nucleotide sequence ID" value="NZ_WAGX01000004.1"/>
</dbReference>
<evidence type="ECO:0000256" key="9">
    <source>
        <dbReference type="ARBA" id="ARBA00022989"/>
    </source>
</evidence>
<dbReference type="OrthoDB" id="9776324at2"/>
<feature type="transmembrane region" description="Helical" evidence="13">
    <location>
        <begin position="390"/>
        <end position="409"/>
    </location>
</feature>
<reference evidence="14 15" key="2">
    <citation type="submission" date="2020-02" db="EMBL/GenBank/DDBJ databases">
        <title>Candidatus Galacturonibacter soehngenii shows hetero-acetogenic catabolism of galacturonic acid but lacks a canonical carbon monoxide dehydrogenase/acetyl-CoA synthase complex.</title>
        <authorList>
            <person name="Diender M."/>
            <person name="Stouten G.R."/>
            <person name="Petersen J.F."/>
            <person name="Nielsen P.H."/>
            <person name="Dueholm M.S."/>
            <person name="Pronk J.T."/>
            <person name="Van Loosdrecht M.C.M."/>
        </authorList>
    </citation>
    <scope>NUCLEOTIDE SEQUENCE [LARGE SCALE GENOMIC DNA]</scope>
    <source>
        <strain evidence="14">GalUA</strain>
    </source>
</reference>
<comment type="similarity">
    <text evidence="3">Belongs to the multi antimicrobial extrusion (MATE) (TC 2.A.66.1) family.</text>
</comment>
<feature type="transmembrane region" description="Helical" evidence="13">
    <location>
        <begin position="59"/>
        <end position="80"/>
    </location>
</feature>
<accession>A0A7V7UD18</accession>
<feature type="transmembrane region" description="Helical" evidence="13">
    <location>
        <begin position="358"/>
        <end position="378"/>
    </location>
</feature>
<keyword evidence="11 13" id="KW-0472">Membrane</keyword>
<sequence>MVKNMNEGNPAKLILAFAGPMILGNIFQQFYNMVDAIVVGRFVGASALAAVGSSGSTNFLLISLMMGLTNGASIIIAQYFGHGDLKTLKKAVVALFYIIMFVGIITTLLGVLLSRVILTALHTPDAIIGQAVIYMRIFFAGILSLAIYNMCSAILRSIGDSKTPLLSLVISSFINVVLDLLFVVEFNMGVAGVAIATIIAQIVSAIFCMIIIVKKHPILIIAKEDLILNWELILKIIKLGVPTALQSSLIAIGNMSVQSLVNSCGEMTVAAYTAASKIDGIAIQPIVSLGTAMSIFTGHNIGAGNIERIKKAVKQVLVIMIGGCIVVASFIVLVRIPLLGLFLNKAEALEAVLIGSKYLQIVCFAYVIAGIMQTFLNVIRGSGDVNASMLIGLVELSARVLLSYILIQIMGSTGLWVAIPLSWGMACFVTMLRYLSGKWKSKSVVKINH</sequence>
<reference evidence="14 15" key="1">
    <citation type="submission" date="2019-09" db="EMBL/GenBank/DDBJ databases">
        <authorList>
            <person name="Valk L.C."/>
        </authorList>
    </citation>
    <scope>NUCLEOTIDE SEQUENCE [LARGE SCALE GENOMIC DNA]</scope>
    <source>
        <strain evidence="14">GalUA</strain>
    </source>
</reference>
<evidence type="ECO:0000313" key="15">
    <source>
        <dbReference type="Proteomes" id="UP000461768"/>
    </source>
</evidence>
<evidence type="ECO:0000256" key="8">
    <source>
        <dbReference type="ARBA" id="ARBA00022692"/>
    </source>
</evidence>
<evidence type="ECO:0000256" key="2">
    <source>
        <dbReference type="ARBA" id="ARBA00004651"/>
    </source>
</evidence>
<dbReference type="GO" id="GO:0005886">
    <property type="term" value="C:plasma membrane"/>
    <property type="evidence" value="ECO:0007669"/>
    <property type="project" value="UniProtKB-SubCell"/>
</dbReference>
<keyword evidence="15" id="KW-1185">Reference proteome</keyword>
<proteinExistence type="inferred from homology"/>
<dbReference type="PIRSF" id="PIRSF006603">
    <property type="entry name" value="DinF"/>
    <property type="match status" value="1"/>
</dbReference>
<name>A0A7V7UD18_9FIRM</name>
<evidence type="ECO:0000256" key="6">
    <source>
        <dbReference type="ARBA" id="ARBA00022449"/>
    </source>
</evidence>
<keyword evidence="8 13" id="KW-0812">Transmembrane</keyword>
<dbReference type="PANTHER" id="PTHR43298:SF2">
    <property type="entry name" value="FMN_FAD EXPORTER YEEO-RELATED"/>
    <property type="match status" value="1"/>
</dbReference>
<evidence type="ECO:0000256" key="10">
    <source>
        <dbReference type="ARBA" id="ARBA00023065"/>
    </source>
</evidence>
<keyword evidence="10" id="KW-0406">Ion transport</keyword>
<evidence type="ECO:0000256" key="4">
    <source>
        <dbReference type="ARBA" id="ARBA00020268"/>
    </source>
</evidence>
<keyword evidence="5" id="KW-0813">Transport</keyword>
<dbReference type="NCBIfam" id="TIGR00797">
    <property type="entry name" value="matE"/>
    <property type="match status" value="1"/>
</dbReference>
<feature type="transmembrane region" description="Helical" evidence="13">
    <location>
        <begin position="316"/>
        <end position="338"/>
    </location>
</feature>
<keyword evidence="7" id="KW-1003">Cell membrane</keyword>
<evidence type="ECO:0000256" key="1">
    <source>
        <dbReference type="ARBA" id="ARBA00003408"/>
    </source>
</evidence>
<dbReference type="InterPro" id="IPR002528">
    <property type="entry name" value="MATE_fam"/>
</dbReference>
<dbReference type="PANTHER" id="PTHR43298">
    <property type="entry name" value="MULTIDRUG RESISTANCE PROTEIN NORM-RELATED"/>
    <property type="match status" value="1"/>
</dbReference>
<feature type="transmembrane region" description="Helical" evidence="13">
    <location>
        <begin position="92"/>
        <end position="113"/>
    </location>
</feature>
<dbReference type="CDD" id="cd13138">
    <property type="entry name" value="MATE_yoeA_like"/>
    <property type="match status" value="1"/>
</dbReference>
<dbReference type="GO" id="GO:0006811">
    <property type="term" value="P:monoatomic ion transport"/>
    <property type="evidence" value="ECO:0007669"/>
    <property type="project" value="UniProtKB-KW"/>
</dbReference>
<dbReference type="Proteomes" id="UP000461768">
    <property type="component" value="Unassembled WGS sequence"/>
</dbReference>
<protein>
    <recommendedName>
        <fullName evidence="4">Probable multidrug resistance protein NorM</fullName>
    </recommendedName>
    <alternativeName>
        <fullName evidence="12">Multidrug-efflux transporter</fullName>
    </alternativeName>
</protein>
<gene>
    <name evidence="14" type="ORF">F7O84_05555</name>
</gene>
<comment type="subcellular location">
    <subcellularLocation>
        <location evidence="2">Cell membrane</location>
        <topology evidence="2">Multi-pass membrane protein</topology>
    </subcellularLocation>
</comment>
<evidence type="ECO:0000256" key="12">
    <source>
        <dbReference type="ARBA" id="ARBA00031636"/>
    </source>
</evidence>
<comment type="caution">
    <text evidence="14">The sequence shown here is derived from an EMBL/GenBank/DDBJ whole genome shotgun (WGS) entry which is preliminary data.</text>
</comment>
<evidence type="ECO:0000256" key="13">
    <source>
        <dbReference type="SAM" id="Phobius"/>
    </source>
</evidence>
<dbReference type="InterPro" id="IPR050222">
    <property type="entry name" value="MATE_MdtK"/>
</dbReference>
<dbReference type="GO" id="GO:0015297">
    <property type="term" value="F:antiporter activity"/>
    <property type="evidence" value="ECO:0007669"/>
    <property type="project" value="UniProtKB-KW"/>
</dbReference>
<dbReference type="AlphaFoldDB" id="A0A7V7UD18"/>
<dbReference type="GO" id="GO:0042910">
    <property type="term" value="F:xenobiotic transmembrane transporter activity"/>
    <property type="evidence" value="ECO:0007669"/>
    <property type="project" value="InterPro"/>
</dbReference>